<sequence>MDSIIGWLIGLAIVFAVVSFIISLIVTYWFIIVGVILLIAVIKNYPTHIAPRIEIMKKRYRVRRQQHAIQQSGKLLAGWQDYLTVISILPALARQYHVPHYEEIITYIKDGDIAKDVYFIFDKNQMMLQDMAKDCLAFKEKNELSAVTQSKVQKMWEELSLINKEIFSEITKHATLIQADYLAESREEREIMDEIIAKRKQ</sequence>
<dbReference type="Proteomes" id="UP000700212">
    <property type="component" value="Unassembled WGS sequence"/>
</dbReference>
<evidence type="ECO:0000256" key="1">
    <source>
        <dbReference type="SAM" id="Phobius"/>
    </source>
</evidence>
<feature type="transmembrane region" description="Helical" evidence="1">
    <location>
        <begin position="6"/>
        <end position="39"/>
    </location>
</feature>
<proteinExistence type="predicted"/>
<reference evidence="2" key="2">
    <citation type="submission" date="2021-09" db="EMBL/GenBank/DDBJ databases">
        <authorList>
            <person name="Gilroy R."/>
        </authorList>
    </citation>
    <scope>NUCLEOTIDE SEQUENCE</scope>
    <source>
        <strain evidence="2">CHK160-4876</strain>
    </source>
</reference>
<gene>
    <name evidence="2" type="ORF">K8V30_08440</name>
</gene>
<organism evidence="2 3">
    <name type="scientific">Metalysinibacillus jejuensis</name>
    <dbReference type="NCBI Taxonomy" id="914327"/>
    <lineage>
        <taxon>Bacteria</taxon>
        <taxon>Bacillati</taxon>
        <taxon>Bacillota</taxon>
        <taxon>Bacilli</taxon>
        <taxon>Bacillales</taxon>
        <taxon>Caryophanaceae</taxon>
        <taxon>Metalysinibacillus</taxon>
    </lineage>
</organism>
<accession>A0A921T5R1</accession>
<dbReference type="EMBL" id="DYTV01000110">
    <property type="protein sequence ID" value="HJH11691.1"/>
    <property type="molecule type" value="Genomic_DNA"/>
</dbReference>
<dbReference type="AlphaFoldDB" id="A0A921T5R1"/>
<keyword evidence="1" id="KW-1133">Transmembrane helix</keyword>
<reference evidence="2" key="1">
    <citation type="journal article" date="2021" name="PeerJ">
        <title>Extensive microbial diversity within the chicken gut microbiome revealed by metagenomics and culture.</title>
        <authorList>
            <person name="Gilroy R."/>
            <person name="Ravi A."/>
            <person name="Getino M."/>
            <person name="Pursley I."/>
            <person name="Horton D.L."/>
            <person name="Alikhan N.F."/>
            <person name="Baker D."/>
            <person name="Gharbi K."/>
            <person name="Hall N."/>
            <person name="Watson M."/>
            <person name="Adriaenssens E.M."/>
            <person name="Foster-Nyarko E."/>
            <person name="Jarju S."/>
            <person name="Secka A."/>
            <person name="Antonio M."/>
            <person name="Oren A."/>
            <person name="Chaudhuri R.R."/>
            <person name="La Ragione R."/>
            <person name="Hildebrand F."/>
            <person name="Pallen M.J."/>
        </authorList>
    </citation>
    <scope>NUCLEOTIDE SEQUENCE</scope>
    <source>
        <strain evidence="2">CHK160-4876</strain>
    </source>
</reference>
<evidence type="ECO:0000313" key="2">
    <source>
        <dbReference type="EMBL" id="HJH11691.1"/>
    </source>
</evidence>
<dbReference type="RefSeq" id="WP_108306367.1">
    <property type="nucleotide sequence ID" value="NZ_QAFW01000006.1"/>
</dbReference>
<evidence type="ECO:0000313" key="3">
    <source>
        <dbReference type="Proteomes" id="UP000700212"/>
    </source>
</evidence>
<comment type="caution">
    <text evidence="2">The sequence shown here is derived from an EMBL/GenBank/DDBJ whole genome shotgun (WGS) entry which is preliminary data.</text>
</comment>
<dbReference type="OrthoDB" id="9831986at2"/>
<keyword evidence="1" id="KW-0472">Membrane</keyword>
<name>A0A921T5R1_9BACL</name>
<protein>
    <submittedName>
        <fullName evidence="2">Uncharacterized protein</fullName>
    </submittedName>
</protein>
<keyword evidence="1" id="KW-0812">Transmembrane</keyword>